<proteinExistence type="predicted"/>
<reference evidence="2" key="1">
    <citation type="submission" date="2005-09" db="EMBL/GenBank/DDBJ databases">
        <title>Annotation of the Aspergillus terreus NIH2624 genome.</title>
        <authorList>
            <person name="Birren B.W."/>
            <person name="Lander E.S."/>
            <person name="Galagan J.E."/>
            <person name="Nusbaum C."/>
            <person name="Devon K."/>
            <person name="Henn M."/>
            <person name="Ma L.-J."/>
            <person name="Jaffe D.B."/>
            <person name="Butler J."/>
            <person name="Alvarez P."/>
            <person name="Gnerre S."/>
            <person name="Grabherr M."/>
            <person name="Kleber M."/>
            <person name="Mauceli E.W."/>
            <person name="Brockman W."/>
            <person name="Rounsley S."/>
            <person name="Young S.K."/>
            <person name="LaButti K."/>
            <person name="Pushparaj V."/>
            <person name="DeCaprio D."/>
            <person name="Crawford M."/>
            <person name="Koehrsen M."/>
            <person name="Engels R."/>
            <person name="Montgomery P."/>
            <person name="Pearson M."/>
            <person name="Howarth C."/>
            <person name="Larson L."/>
            <person name="Luoma S."/>
            <person name="White J."/>
            <person name="Alvarado L."/>
            <person name="Kodira C.D."/>
            <person name="Zeng Q."/>
            <person name="Oleary S."/>
            <person name="Yandava C."/>
            <person name="Denning D.W."/>
            <person name="Nierman W.C."/>
            <person name="Milne T."/>
            <person name="Madden K."/>
        </authorList>
    </citation>
    <scope>NUCLEOTIDE SEQUENCE [LARGE SCALE GENOMIC DNA]</scope>
    <source>
        <strain evidence="2">NIH 2624 / FGSC A1156</strain>
    </source>
</reference>
<dbReference type="GeneID" id="4318625"/>
<dbReference type="HOGENOM" id="CLU_1053681_0_0_1"/>
<dbReference type="OrthoDB" id="4191831at2759"/>
<gene>
    <name evidence="1" type="ORF">ATEG_03753</name>
</gene>
<name>Q0CRD1_ASPTN</name>
<dbReference type="AlphaFoldDB" id="Q0CRD1"/>
<sequence>MGPKRQGESSLIRCPADILHMVLKMLSVTEHRTLCLVNQDIRAIAEPFLYSKIQWTWQKDRPDSPPPITQLLRTLLSRPQLAGYITNVRLDGYTYRIDRTGFRWTIPQIPIPNDELDKPIAFIQRMGLPYTICEDYGLPNFGRLQDVSFLVPQGRDEAWDRKIKNTADVLPFFYLPNVQRMSASIQNPDEFRWSISRLPDPAKLVSLHLTHVREGYLRELLAVTKKLRTLRWEWYFDYGVEDQFTTPIIDLPRLLLRFQLFEIL</sequence>
<evidence type="ECO:0000313" key="1">
    <source>
        <dbReference type="EMBL" id="EAU35555.1"/>
    </source>
</evidence>
<organism evidence="1 2">
    <name type="scientific">Aspergillus terreus (strain NIH 2624 / FGSC A1156)</name>
    <dbReference type="NCBI Taxonomy" id="341663"/>
    <lineage>
        <taxon>Eukaryota</taxon>
        <taxon>Fungi</taxon>
        <taxon>Dikarya</taxon>
        <taxon>Ascomycota</taxon>
        <taxon>Pezizomycotina</taxon>
        <taxon>Eurotiomycetes</taxon>
        <taxon>Eurotiomycetidae</taxon>
        <taxon>Eurotiales</taxon>
        <taxon>Aspergillaceae</taxon>
        <taxon>Aspergillus</taxon>
        <taxon>Aspergillus subgen. Circumdati</taxon>
    </lineage>
</organism>
<evidence type="ECO:0008006" key="3">
    <source>
        <dbReference type="Google" id="ProtNLM"/>
    </source>
</evidence>
<evidence type="ECO:0000313" key="2">
    <source>
        <dbReference type="Proteomes" id="UP000007963"/>
    </source>
</evidence>
<accession>Q0CRD1</accession>
<dbReference type="VEuPathDB" id="FungiDB:ATEG_03753"/>
<dbReference type="EMBL" id="CH476598">
    <property type="protein sequence ID" value="EAU35555.1"/>
    <property type="molecule type" value="Genomic_DNA"/>
</dbReference>
<protein>
    <recommendedName>
        <fullName evidence="3">F-box domain-containing protein</fullName>
    </recommendedName>
</protein>
<dbReference type="Proteomes" id="UP000007963">
    <property type="component" value="Unassembled WGS sequence"/>
</dbReference>
<dbReference type="RefSeq" id="XP_001212931.1">
    <property type="nucleotide sequence ID" value="XM_001212931.1"/>
</dbReference>